<keyword evidence="4" id="KW-1185">Reference proteome</keyword>
<organism evidence="3 4">
    <name type="scientific">Teichococcus rhizosphaerae</name>
    <dbReference type="NCBI Taxonomy" id="1335062"/>
    <lineage>
        <taxon>Bacteria</taxon>
        <taxon>Pseudomonadati</taxon>
        <taxon>Pseudomonadota</taxon>
        <taxon>Alphaproteobacteria</taxon>
        <taxon>Acetobacterales</taxon>
        <taxon>Roseomonadaceae</taxon>
        <taxon>Roseomonas</taxon>
    </lineage>
</organism>
<dbReference type="Proteomes" id="UP000223527">
    <property type="component" value="Unassembled WGS sequence"/>
</dbReference>
<dbReference type="EMBL" id="PDNU01000051">
    <property type="protein sequence ID" value="PHK93339.1"/>
    <property type="molecule type" value="Genomic_DNA"/>
</dbReference>
<gene>
    <name evidence="3" type="ORF">CR162_19120</name>
</gene>
<protein>
    <submittedName>
        <fullName evidence="3">Glycosyltransferase</fullName>
    </submittedName>
</protein>
<dbReference type="InterPro" id="IPR004629">
    <property type="entry name" value="WecG_TagA_CpsF"/>
</dbReference>
<keyword evidence="1" id="KW-0328">Glycosyltransferase</keyword>
<dbReference type="CDD" id="cd06533">
    <property type="entry name" value="Glyco_transf_WecG_TagA"/>
    <property type="match status" value="1"/>
</dbReference>
<evidence type="ECO:0000313" key="4">
    <source>
        <dbReference type="Proteomes" id="UP000223527"/>
    </source>
</evidence>
<dbReference type="PANTHER" id="PTHR34136">
    <property type="match status" value="1"/>
</dbReference>
<dbReference type="PANTHER" id="PTHR34136:SF1">
    <property type="entry name" value="UDP-N-ACETYL-D-MANNOSAMINURONIC ACID TRANSFERASE"/>
    <property type="match status" value="1"/>
</dbReference>
<evidence type="ECO:0000256" key="2">
    <source>
        <dbReference type="ARBA" id="ARBA00022679"/>
    </source>
</evidence>
<dbReference type="Pfam" id="PF03808">
    <property type="entry name" value="Glyco_tran_WecG"/>
    <property type="match status" value="1"/>
</dbReference>
<comment type="caution">
    <text evidence="3">The sequence shown here is derived from an EMBL/GenBank/DDBJ whole genome shotgun (WGS) entry which is preliminary data.</text>
</comment>
<evidence type="ECO:0000256" key="1">
    <source>
        <dbReference type="ARBA" id="ARBA00022676"/>
    </source>
</evidence>
<dbReference type="AlphaFoldDB" id="A0A2C7A5S8"/>
<dbReference type="NCBIfam" id="TIGR00696">
    <property type="entry name" value="wecG_tagA_cpsF"/>
    <property type="match status" value="1"/>
</dbReference>
<name>A0A2C7A5S8_9PROT</name>
<dbReference type="GO" id="GO:0016758">
    <property type="term" value="F:hexosyltransferase activity"/>
    <property type="evidence" value="ECO:0007669"/>
    <property type="project" value="TreeGrafter"/>
</dbReference>
<proteinExistence type="predicted"/>
<reference evidence="3 4" key="1">
    <citation type="submission" date="2017-10" db="EMBL/GenBank/DDBJ databases">
        <authorList>
            <person name="Banno H."/>
            <person name="Chua N.-H."/>
        </authorList>
    </citation>
    <scope>NUCLEOTIDE SEQUENCE [LARGE SCALE GENOMIC DNA]</scope>
    <source>
        <strain evidence="3 4">YW11</strain>
    </source>
</reference>
<accession>A0A2C7A5S8</accession>
<sequence length="266" mass="28735">MPPPGAGLRRTRTLGVPVDACDSLETALGIIEARLGGGGRERAFLVTFVNPAAVAAVERDARLGAALRRFDMVLPDGIAMALATRRLSGLRAARISFDTTSLALPVLRLAADRGCRVALVGGRPGVARRAAEQLGRRFPELRIAGTWQGHRDIAALAAELRDAAPDVVVCGMGSGRQEELLLRLAAAGWSGAGFTCGGYLDQLAGGLAYYPAWIDRAQLRWLYRLFREPRRLWRRYLVDYGRFALRLGGALAGRLLPVPARREAGR</sequence>
<evidence type="ECO:0000313" key="3">
    <source>
        <dbReference type="EMBL" id="PHK93339.1"/>
    </source>
</evidence>
<keyword evidence="2 3" id="KW-0808">Transferase</keyword>